<dbReference type="PROSITE" id="PS51658">
    <property type="entry name" value="BFN"/>
    <property type="match status" value="1"/>
</dbReference>
<gene>
    <name evidence="3" type="ORF">GCM10011594_36370</name>
</gene>
<reference evidence="3" key="1">
    <citation type="journal article" date="2014" name="Int. J. Syst. Evol. Microbiol.">
        <title>Complete genome sequence of Corynebacterium casei LMG S-19264T (=DSM 44701T), isolated from a smear-ripened cheese.</title>
        <authorList>
            <consortium name="US DOE Joint Genome Institute (JGI-PGF)"/>
            <person name="Walter F."/>
            <person name="Albersmeier A."/>
            <person name="Kalinowski J."/>
            <person name="Ruckert C."/>
        </authorList>
    </citation>
    <scope>NUCLEOTIDE SEQUENCE</scope>
    <source>
        <strain evidence="3">CGMCC 4.7308</strain>
    </source>
</reference>
<feature type="compositionally biased region" description="Acidic residues" evidence="1">
    <location>
        <begin position="133"/>
        <end position="153"/>
    </location>
</feature>
<reference evidence="3" key="2">
    <citation type="submission" date="2020-09" db="EMBL/GenBank/DDBJ databases">
        <authorList>
            <person name="Sun Q."/>
            <person name="Zhou Y."/>
        </authorList>
    </citation>
    <scope>NUCLEOTIDE SEQUENCE</scope>
    <source>
        <strain evidence="3">CGMCC 4.7308</strain>
    </source>
</reference>
<keyword evidence="4" id="KW-1185">Reference proteome</keyword>
<protein>
    <recommendedName>
        <fullName evidence="2">BFN domain-containing protein</fullName>
    </recommendedName>
</protein>
<dbReference type="Gene3D" id="3.10.690.10">
    <property type="entry name" value="Bifunctional nuclease domain"/>
    <property type="match status" value="1"/>
</dbReference>
<proteinExistence type="predicted"/>
<dbReference type="GO" id="GO:0004518">
    <property type="term" value="F:nuclease activity"/>
    <property type="evidence" value="ECO:0007669"/>
    <property type="project" value="InterPro"/>
</dbReference>
<evidence type="ECO:0000313" key="3">
    <source>
        <dbReference type="EMBL" id="GGM13192.1"/>
    </source>
</evidence>
<accession>A0A917TA88</accession>
<name>A0A917TA88_9ACTN</name>
<dbReference type="PANTHER" id="PTHR15160:SF1">
    <property type="entry name" value="VON HIPPEL-LINDAU DISEASE TUMOR SUPPRESSOR"/>
    <property type="match status" value="1"/>
</dbReference>
<sequence>MIEMRIVGVRVEMTNQQPILLLAEVSGPRSLPIVIGQVEANAIAMHLEGMRPPRPLTHDLLGNVITALGRKVEQVRVVDFREGTYFGELAFDDGTTVSARPSDAVALAVRADIPVFVEEAVLDEAGVIVPVDGESDAEDADEAESPEAAEEEVERFREFLDSVSPEDFGGEKG</sequence>
<dbReference type="EMBL" id="BMNA01000011">
    <property type="protein sequence ID" value="GGM13192.1"/>
    <property type="molecule type" value="Genomic_DNA"/>
</dbReference>
<feature type="domain" description="BFN" evidence="2">
    <location>
        <begin position="1"/>
        <end position="129"/>
    </location>
</feature>
<dbReference type="RefSeq" id="WP_188944037.1">
    <property type="nucleotide sequence ID" value="NZ_BMNA01000011.1"/>
</dbReference>
<dbReference type="PANTHER" id="PTHR15160">
    <property type="entry name" value="VON HIPPEL-LINDAU PROTEIN"/>
    <property type="match status" value="1"/>
</dbReference>
<dbReference type="Pfam" id="PF02577">
    <property type="entry name" value="BFN_dom"/>
    <property type="match status" value="1"/>
</dbReference>
<dbReference type="SUPFAM" id="SSF103256">
    <property type="entry name" value="Hypothetical protein TM0160"/>
    <property type="match status" value="1"/>
</dbReference>
<feature type="region of interest" description="Disordered" evidence="1">
    <location>
        <begin position="132"/>
        <end position="155"/>
    </location>
</feature>
<dbReference type="InterPro" id="IPR003729">
    <property type="entry name" value="Bi_nuclease_dom"/>
</dbReference>
<comment type="caution">
    <text evidence="3">The sequence shown here is derived from an EMBL/GenBank/DDBJ whole genome shotgun (WGS) entry which is preliminary data.</text>
</comment>
<dbReference type="AlphaFoldDB" id="A0A917TA88"/>
<organism evidence="3 4">
    <name type="scientific">Nakamurella endophytica</name>
    <dbReference type="NCBI Taxonomy" id="1748367"/>
    <lineage>
        <taxon>Bacteria</taxon>
        <taxon>Bacillati</taxon>
        <taxon>Actinomycetota</taxon>
        <taxon>Actinomycetes</taxon>
        <taxon>Nakamurellales</taxon>
        <taxon>Nakamurellaceae</taxon>
        <taxon>Nakamurella</taxon>
    </lineage>
</organism>
<dbReference type="InterPro" id="IPR036104">
    <property type="entry name" value="BFN_sf"/>
</dbReference>
<evidence type="ECO:0000256" key="1">
    <source>
        <dbReference type="SAM" id="MobiDB-lite"/>
    </source>
</evidence>
<evidence type="ECO:0000259" key="2">
    <source>
        <dbReference type="PROSITE" id="PS51658"/>
    </source>
</evidence>
<evidence type="ECO:0000313" key="4">
    <source>
        <dbReference type="Proteomes" id="UP000655208"/>
    </source>
</evidence>
<dbReference type="Proteomes" id="UP000655208">
    <property type="component" value="Unassembled WGS sequence"/>
</dbReference>